<proteinExistence type="predicted"/>
<evidence type="ECO:0000256" key="1">
    <source>
        <dbReference type="SAM" id="MobiDB-lite"/>
    </source>
</evidence>
<dbReference type="Proteomes" id="UP000008783">
    <property type="component" value="Unassembled WGS sequence"/>
</dbReference>
<dbReference type="RefSeq" id="XP_003888885.1">
    <property type="nucleotide sequence ID" value="XM_003888836.1"/>
</dbReference>
<feature type="region of interest" description="Disordered" evidence="1">
    <location>
        <begin position="16"/>
        <end position="48"/>
    </location>
</feature>
<protein>
    <submittedName>
        <fullName evidence="2">Uncharacterized protein</fullName>
    </submittedName>
</protein>
<evidence type="ECO:0000313" key="2">
    <source>
        <dbReference type="EMBL" id="EHS64578.1"/>
    </source>
</evidence>
<dbReference type="OrthoDB" id="49016at2759"/>
<keyword evidence="3" id="KW-1185">Reference proteome</keyword>
<name>H6QUB5_PUCGT</name>
<dbReference type="InParanoid" id="H6QUB5"/>
<dbReference type="EMBL" id="DS178335">
    <property type="protein sequence ID" value="EHS64578.1"/>
    <property type="molecule type" value="Genomic_DNA"/>
</dbReference>
<feature type="compositionally biased region" description="Polar residues" evidence="1">
    <location>
        <begin position="16"/>
        <end position="28"/>
    </location>
</feature>
<reference evidence="3" key="1">
    <citation type="journal article" date="2011" name="Proc. Natl. Acad. Sci. U.S.A.">
        <title>Obligate biotrophy features unraveled by the genomic analysis of rust fungi.</title>
        <authorList>
            <person name="Duplessis S."/>
            <person name="Cuomo C.A."/>
            <person name="Lin Y.-C."/>
            <person name="Aerts A."/>
            <person name="Tisserant E."/>
            <person name="Veneault-Fourrey C."/>
            <person name="Joly D.L."/>
            <person name="Hacquard S."/>
            <person name="Amselem J."/>
            <person name="Cantarel B.L."/>
            <person name="Chiu R."/>
            <person name="Coutinho P.M."/>
            <person name="Feau N."/>
            <person name="Field M."/>
            <person name="Frey P."/>
            <person name="Gelhaye E."/>
            <person name="Goldberg J."/>
            <person name="Grabherr M.G."/>
            <person name="Kodira C.D."/>
            <person name="Kohler A."/>
            <person name="Kuees U."/>
            <person name="Lindquist E.A."/>
            <person name="Lucas S.M."/>
            <person name="Mago R."/>
            <person name="Mauceli E."/>
            <person name="Morin E."/>
            <person name="Murat C."/>
            <person name="Pangilinan J.L."/>
            <person name="Park R."/>
            <person name="Pearson M."/>
            <person name="Quesneville H."/>
            <person name="Rouhier N."/>
            <person name="Sakthikumar S."/>
            <person name="Salamov A.A."/>
            <person name="Schmutz J."/>
            <person name="Selles B."/>
            <person name="Shapiro H."/>
            <person name="Tanguay P."/>
            <person name="Tuskan G.A."/>
            <person name="Henrissat B."/>
            <person name="Van de Peer Y."/>
            <person name="Rouze P."/>
            <person name="Ellis J.G."/>
            <person name="Dodds P.N."/>
            <person name="Schein J.E."/>
            <person name="Zhong S."/>
            <person name="Hamelin R.C."/>
            <person name="Grigoriev I.V."/>
            <person name="Szabo L.J."/>
            <person name="Martin F."/>
        </authorList>
    </citation>
    <scope>NUCLEOTIDE SEQUENCE [LARGE SCALE GENOMIC DNA]</scope>
    <source>
        <strain evidence="3">CRL 75-36-700-3 / race SCCL</strain>
    </source>
</reference>
<dbReference type="AlphaFoldDB" id="H6QUB5"/>
<dbReference type="HOGENOM" id="CLU_3015263_0_0_1"/>
<dbReference type="KEGG" id="pgr:PGTG_22367"/>
<sequence length="56" mass="6055">MSYVDYLCFVHKQIQNDLSGSGGSSKTSYQHDDQQNGAGSAAASFIDPGSLWRAAW</sequence>
<gene>
    <name evidence="2" type="ORF">PGTG_22367</name>
</gene>
<accession>H6QUB5</accession>
<evidence type="ECO:0000313" key="3">
    <source>
        <dbReference type="Proteomes" id="UP000008783"/>
    </source>
</evidence>
<dbReference type="GeneID" id="13542384"/>
<dbReference type="VEuPathDB" id="FungiDB:PGTG_22367"/>
<organism evidence="2 3">
    <name type="scientific">Puccinia graminis f. sp. tritici (strain CRL 75-36-700-3 / race SCCL)</name>
    <name type="common">Black stem rust fungus</name>
    <dbReference type="NCBI Taxonomy" id="418459"/>
    <lineage>
        <taxon>Eukaryota</taxon>
        <taxon>Fungi</taxon>
        <taxon>Dikarya</taxon>
        <taxon>Basidiomycota</taxon>
        <taxon>Pucciniomycotina</taxon>
        <taxon>Pucciniomycetes</taxon>
        <taxon>Pucciniales</taxon>
        <taxon>Pucciniaceae</taxon>
        <taxon>Puccinia</taxon>
    </lineage>
</organism>